<dbReference type="InterPro" id="IPR009057">
    <property type="entry name" value="Homeodomain-like_sf"/>
</dbReference>
<dbReference type="Pfam" id="PF13683">
    <property type="entry name" value="rve_3"/>
    <property type="match status" value="1"/>
</dbReference>
<evidence type="ECO:0000259" key="1">
    <source>
        <dbReference type="PROSITE" id="PS50994"/>
    </source>
</evidence>
<dbReference type="Pfam" id="PF01527">
    <property type="entry name" value="HTH_Tnp_1"/>
    <property type="match status" value="1"/>
</dbReference>
<evidence type="ECO:0000313" key="3">
    <source>
        <dbReference type="EMBL" id="KAB7891686.1"/>
    </source>
</evidence>
<dbReference type="InterPro" id="IPR002514">
    <property type="entry name" value="Transposase_8"/>
</dbReference>
<feature type="domain" description="Integrase catalytic" evidence="1">
    <location>
        <begin position="199"/>
        <end position="360"/>
    </location>
</feature>
<dbReference type="InterPro" id="IPR048020">
    <property type="entry name" value="Transpos_IS3"/>
</dbReference>
<name>A0A6L4WMR4_9BACT</name>
<accession>A0A6L4WMR4</accession>
<dbReference type="GO" id="GO:0003677">
    <property type="term" value="F:DNA binding"/>
    <property type="evidence" value="ECO:0007669"/>
    <property type="project" value="InterPro"/>
</dbReference>
<dbReference type="GO" id="GO:0015074">
    <property type="term" value="P:DNA integration"/>
    <property type="evidence" value="ECO:0007669"/>
    <property type="project" value="InterPro"/>
</dbReference>
<comment type="caution">
    <text evidence="2">The sequence shown here is derived from an EMBL/GenBank/DDBJ whole genome shotgun (WGS) entry which is preliminary data.</text>
</comment>
<evidence type="ECO:0000313" key="2">
    <source>
        <dbReference type="EMBL" id="KAB7882025.1"/>
    </source>
</evidence>
<dbReference type="PROSITE" id="PS50994">
    <property type="entry name" value="INTEGRASE"/>
    <property type="match status" value="1"/>
</dbReference>
<dbReference type="RefSeq" id="WP_152189438.1">
    <property type="nucleotide sequence ID" value="NZ_WFKI01000015.1"/>
</dbReference>
<dbReference type="PANTHER" id="PTHR47515:SF2">
    <property type="entry name" value="INTEGRASE CORE DOMAIN PROTEIN"/>
    <property type="match status" value="1"/>
</dbReference>
<reference evidence="4 5" key="1">
    <citation type="submission" date="2019-10" db="EMBL/GenBank/DDBJ databases">
        <title>Poseidonibacter ostreae sp. nov., isolated from the gut of the Ostrea denselamellosa.</title>
        <authorList>
            <person name="Choi A."/>
        </authorList>
    </citation>
    <scope>NUCLEOTIDE SEQUENCE [LARGE SCALE GENOMIC DNA]</scope>
    <source>
        <strain evidence="2 5">SJOD-M-33</strain>
        <strain evidence="3 4">SJOD-M-5</strain>
    </source>
</reference>
<dbReference type="EMBL" id="WFKJ01000014">
    <property type="protein sequence ID" value="KAB7891686.1"/>
    <property type="molecule type" value="Genomic_DNA"/>
</dbReference>
<dbReference type="InterPro" id="IPR036397">
    <property type="entry name" value="RNaseH_sf"/>
</dbReference>
<dbReference type="NCBIfam" id="NF033516">
    <property type="entry name" value="transpos_IS3"/>
    <property type="match status" value="1"/>
</dbReference>
<dbReference type="PANTHER" id="PTHR47515">
    <property type="entry name" value="LOW CALCIUM RESPONSE LOCUS PROTEIN T"/>
    <property type="match status" value="1"/>
</dbReference>
<gene>
    <name evidence="3" type="ORF">GBG18_06300</name>
    <name evidence="2" type="ORF">GBG19_16380</name>
</gene>
<dbReference type="Proteomes" id="UP000472839">
    <property type="component" value="Unassembled WGS sequence"/>
</dbReference>
<dbReference type="AlphaFoldDB" id="A0A6L4WMR4"/>
<dbReference type="Gene3D" id="3.30.420.10">
    <property type="entry name" value="Ribonuclease H-like superfamily/Ribonuclease H"/>
    <property type="match status" value="1"/>
</dbReference>
<proteinExistence type="predicted"/>
<dbReference type="InterPro" id="IPR001584">
    <property type="entry name" value="Integrase_cat-core"/>
</dbReference>
<dbReference type="SUPFAM" id="SSF46689">
    <property type="entry name" value="Homeodomain-like"/>
    <property type="match status" value="1"/>
</dbReference>
<dbReference type="InterPro" id="IPR012337">
    <property type="entry name" value="RNaseH-like_sf"/>
</dbReference>
<sequence length="367" mass="43966">MRPQKFNDTKIIKILKEAEAGLAINDLCRKYGIGRTTYYHWKNRYTDMEVSDIKRLKELKAENERLKKMFTEMALENHALKDLIEKKPLRPDQKCKLVKYLAIEHKLSIRQACLALQINRSTFYYKSKPRDDSEVIDILNTLVEKHPRNGFRKLFLRIRNAGHKWNHKKVYRVYTSLGLNIRRKTKKRLPKRIKKPLAQLDQPNKIWSMDFMADNLWSGKRYRLLNVIDEFNRELLETEVDTSLQSIRVIRVLERIIDWRGKPEAIRVDNGPEFISTQLEMWSERNNIKLLFIRPGQPTENARVERFNGSFRRELLDCYVFSSLKEVRDHVYEWMHDYNHHRPHEALNDLTPIQFLERYNLTQGKSA</sequence>
<organism evidence="2 5">
    <name type="scientific">Poseidonibacter ostreae</name>
    <dbReference type="NCBI Taxonomy" id="2654171"/>
    <lineage>
        <taxon>Bacteria</taxon>
        <taxon>Pseudomonadati</taxon>
        <taxon>Campylobacterota</taxon>
        <taxon>Epsilonproteobacteria</taxon>
        <taxon>Campylobacterales</taxon>
        <taxon>Arcobacteraceae</taxon>
        <taxon>Poseidonibacter</taxon>
    </lineage>
</organism>
<dbReference type="Proteomes" id="UP000461010">
    <property type="component" value="Unassembled WGS sequence"/>
</dbReference>
<keyword evidence="4" id="KW-1185">Reference proteome</keyword>
<evidence type="ECO:0000313" key="4">
    <source>
        <dbReference type="Proteomes" id="UP000461010"/>
    </source>
</evidence>
<protein>
    <submittedName>
        <fullName evidence="2">IS3 family transposase</fullName>
    </submittedName>
</protein>
<dbReference type="GO" id="GO:0006313">
    <property type="term" value="P:DNA transposition"/>
    <property type="evidence" value="ECO:0007669"/>
    <property type="project" value="InterPro"/>
</dbReference>
<dbReference type="SUPFAM" id="SSF53098">
    <property type="entry name" value="Ribonuclease H-like"/>
    <property type="match status" value="1"/>
</dbReference>
<dbReference type="GO" id="GO:0004803">
    <property type="term" value="F:transposase activity"/>
    <property type="evidence" value="ECO:0007669"/>
    <property type="project" value="InterPro"/>
</dbReference>
<dbReference type="EMBL" id="WFKK01000121">
    <property type="protein sequence ID" value="KAB7882025.1"/>
    <property type="molecule type" value="Genomic_DNA"/>
</dbReference>
<evidence type="ECO:0000313" key="5">
    <source>
        <dbReference type="Proteomes" id="UP000472839"/>
    </source>
</evidence>